<accession>A0A1H8H3N4</accession>
<dbReference type="EMBL" id="FODH01000001">
    <property type="protein sequence ID" value="SEN50088.1"/>
    <property type="molecule type" value="Genomic_DNA"/>
</dbReference>
<proteinExistence type="predicted"/>
<sequence length="87" mass="10377">MKKRLNSAEAIAYILGWDIDDVKDNRYHYGHTSIPVFTAGDYYYCATTEGKEPAKMKGENWWKWERCESVFPLEEYGWVVWRSNMNE</sequence>
<evidence type="ECO:0000313" key="1">
    <source>
        <dbReference type="EMBL" id="QWU14414.1"/>
    </source>
</evidence>
<dbReference type="Proteomes" id="UP000198809">
    <property type="component" value="Unassembled WGS sequence"/>
</dbReference>
<name>A0A1H8H3N4_9BACL</name>
<dbReference type="RefSeq" id="WP_036588452.1">
    <property type="nucleotide sequence ID" value="NZ_CP076607.1"/>
</dbReference>
<gene>
    <name evidence="1" type="ORF">KP014_21130</name>
    <name evidence="2" type="ORF">SAMN04487895_101725</name>
</gene>
<dbReference type="Proteomes" id="UP000683429">
    <property type="component" value="Chromosome"/>
</dbReference>
<organism evidence="2 3">
    <name type="scientific">Paenibacillus sophorae</name>
    <dbReference type="NCBI Taxonomy" id="1333845"/>
    <lineage>
        <taxon>Bacteria</taxon>
        <taxon>Bacillati</taxon>
        <taxon>Bacillota</taxon>
        <taxon>Bacilli</taxon>
        <taxon>Bacillales</taxon>
        <taxon>Paenibacillaceae</taxon>
        <taxon>Paenibacillus</taxon>
    </lineage>
</organism>
<evidence type="ECO:0000313" key="2">
    <source>
        <dbReference type="EMBL" id="SEN50088.1"/>
    </source>
</evidence>
<evidence type="ECO:0000313" key="3">
    <source>
        <dbReference type="Proteomes" id="UP000198809"/>
    </source>
</evidence>
<protein>
    <submittedName>
        <fullName evidence="2">Uncharacterized protein</fullName>
    </submittedName>
</protein>
<keyword evidence="4" id="KW-1185">Reference proteome</keyword>
<dbReference type="EMBL" id="CP076607">
    <property type="protein sequence ID" value="QWU14414.1"/>
    <property type="molecule type" value="Genomic_DNA"/>
</dbReference>
<evidence type="ECO:0000313" key="4">
    <source>
        <dbReference type="Proteomes" id="UP000683429"/>
    </source>
</evidence>
<reference evidence="2 3" key="1">
    <citation type="submission" date="2016-10" db="EMBL/GenBank/DDBJ databases">
        <authorList>
            <person name="de Groot N.N."/>
        </authorList>
    </citation>
    <scope>NUCLEOTIDE SEQUENCE [LARGE SCALE GENOMIC DNA]</scope>
    <source>
        <strain evidence="2 3">CGMCC 1.10238</strain>
    </source>
</reference>
<dbReference type="AlphaFoldDB" id="A0A1H8H3N4"/>
<reference evidence="1 4" key="2">
    <citation type="submission" date="2021-06" db="EMBL/GenBank/DDBJ databases">
        <title>Whole genome sequence of Paenibacillus sophorae DSM23020 for comparative genomics.</title>
        <authorList>
            <person name="Kim M.-J."/>
            <person name="Lee G."/>
            <person name="Shin J.-H."/>
        </authorList>
    </citation>
    <scope>NUCLEOTIDE SEQUENCE [LARGE SCALE GENOMIC DNA]</scope>
    <source>
        <strain evidence="1 4">DSM 23020</strain>
    </source>
</reference>
<dbReference type="OrthoDB" id="2990227at2"/>